<gene>
    <name evidence="2" type="ORF">ZEAMMB73_Zm00001d038574</name>
</gene>
<evidence type="ECO:0000256" key="1">
    <source>
        <dbReference type="SAM" id="MobiDB-lite"/>
    </source>
</evidence>
<protein>
    <submittedName>
        <fullName evidence="2">Basic leucine zipper 24</fullName>
    </submittedName>
</protein>
<proteinExistence type="predicted"/>
<sequence>MNRSALRTSDLPRRGQDLFTVCKRSHPPHRSFANTTPIMPKGHQRSSASYGRWLWLGRPCSDGTATHPTQHSSQRVFNLQQDCSVVSGVLEAAGWSTVIEDAATRSLFQRLQVIQLPSQGLCL</sequence>
<dbReference type="EMBL" id="CM000782">
    <property type="protein sequence ID" value="AQK86947.1"/>
    <property type="molecule type" value="Genomic_DNA"/>
</dbReference>
<dbReference type="AlphaFoldDB" id="A0A1D6M7B2"/>
<organism evidence="2">
    <name type="scientific">Zea mays</name>
    <name type="common">Maize</name>
    <dbReference type="NCBI Taxonomy" id="4577"/>
    <lineage>
        <taxon>Eukaryota</taxon>
        <taxon>Viridiplantae</taxon>
        <taxon>Streptophyta</taxon>
        <taxon>Embryophyta</taxon>
        <taxon>Tracheophyta</taxon>
        <taxon>Spermatophyta</taxon>
        <taxon>Magnoliopsida</taxon>
        <taxon>Liliopsida</taxon>
        <taxon>Poales</taxon>
        <taxon>Poaceae</taxon>
        <taxon>PACMAD clade</taxon>
        <taxon>Panicoideae</taxon>
        <taxon>Andropogonodae</taxon>
        <taxon>Andropogoneae</taxon>
        <taxon>Tripsacinae</taxon>
        <taxon>Zea</taxon>
    </lineage>
</organism>
<feature type="region of interest" description="Disordered" evidence="1">
    <location>
        <begin position="26"/>
        <end position="45"/>
    </location>
</feature>
<evidence type="ECO:0000313" key="2">
    <source>
        <dbReference type="EMBL" id="AQK86947.1"/>
    </source>
</evidence>
<accession>A0A1D6M7B2</accession>
<reference evidence="2" key="1">
    <citation type="submission" date="2015-12" db="EMBL/GenBank/DDBJ databases">
        <title>Update maize B73 reference genome by single molecule sequencing technologies.</title>
        <authorList>
            <consortium name="Maize Genome Sequencing Project"/>
            <person name="Ware D."/>
        </authorList>
    </citation>
    <scope>NUCLEOTIDE SEQUENCE</scope>
    <source>
        <tissue evidence="2">Seedling</tissue>
    </source>
</reference>
<name>A0A1D6M7B2_MAIZE</name>